<proteinExistence type="predicted"/>
<evidence type="ECO:0000313" key="2">
    <source>
        <dbReference type="Proteomes" id="UP001596060"/>
    </source>
</evidence>
<comment type="caution">
    <text evidence="1">The sequence shown here is derived from an EMBL/GenBank/DDBJ whole genome shotgun (WGS) entry which is preliminary data.</text>
</comment>
<dbReference type="EMBL" id="JBHSLU010000025">
    <property type="protein sequence ID" value="MFC5505873.1"/>
    <property type="molecule type" value="Genomic_DNA"/>
</dbReference>
<name>A0ABW0P1B3_9HYPH</name>
<dbReference type="Proteomes" id="UP001596060">
    <property type="component" value="Unassembled WGS sequence"/>
</dbReference>
<reference evidence="2" key="1">
    <citation type="journal article" date="2019" name="Int. J. Syst. Evol. Microbiol.">
        <title>The Global Catalogue of Microorganisms (GCM) 10K type strain sequencing project: providing services to taxonomists for standard genome sequencing and annotation.</title>
        <authorList>
            <consortium name="The Broad Institute Genomics Platform"/>
            <consortium name="The Broad Institute Genome Sequencing Center for Infectious Disease"/>
            <person name="Wu L."/>
            <person name="Ma J."/>
        </authorList>
    </citation>
    <scope>NUCLEOTIDE SEQUENCE [LARGE SCALE GENOMIC DNA]</scope>
    <source>
        <strain evidence="2">CCUG 43117</strain>
    </source>
</reference>
<gene>
    <name evidence="1" type="ORF">ACFPN9_11445</name>
</gene>
<protein>
    <recommendedName>
        <fullName evidence="3">Phasin protein</fullName>
    </recommendedName>
</protein>
<accession>A0ABW0P1B3</accession>
<keyword evidence="2" id="KW-1185">Reference proteome</keyword>
<evidence type="ECO:0008006" key="3">
    <source>
        <dbReference type="Google" id="ProtNLM"/>
    </source>
</evidence>
<sequence length="146" mass="16521">MDDFHETRADDHVGSPPAHALQYIPGADIDDMNQPPASAIPEFDDRLGILDFFTRKEIMRMAFDTSTRLFQSVAFPDRKPLAPEKALGMYRQVFDQTLAAACICLSDDVMKAAFNKMTARLGHSEDPWELALQREFNRVMQQQAEG</sequence>
<evidence type="ECO:0000313" key="1">
    <source>
        <dbReference type="EMBL" id="MFC5505873.1"/>
    </source>
</evidence>
<dbReference type="RefSeq" id="WP_156451675.1">
    <property type="nucleotide sequence ID" value="NZ_JBHSLU010000025.1"/>
</dbReference>
<organism evidence="1 2">
    <name type="scientific">Bosea massiliensis</name>
    <dbReference type="NCBI Taxonomy" id="151419"/>
    <lineage>
        <taxon>Bacteria</taxon>
        <taxon>Pseudomonadati</taxon>
        <taxon>Pseudomonadota</taxon>
        <taxon>Alphaproteobacteria</taxon>
        <taxon>Hyphomicrobiales</taxon>
        <taxon>Boseaceae</taxon>
        <taxon>Bosea</taxon>
    </lineage>
</organism>